<keyword evidence="1" id="KW-0472">Membrane</keyword>
<dbReference type="EMBL" id="JBIAXI010000040">
    <property type="protein sequence ID" value="MFF4779001.1"/>
    <property type="molecule type" value="Genomic_DNA"/>
</dbReference>
<organism evidence="2 3">
    <name type="scientific">Microtetraspora fusca</name>
    <dbReference type="NCBI Taxonomy" id="1997"/>
    <lineage>
        <taxon>Bacteria</taxon>
        <taxon>Bacillati</taxon>
        <taxon>Actinomycetota</taxon>
        <taxon>Actinomycetes</taxon>
        <taxon>Streptosporangiales</taxon>
        <taxon>Streptosporangiaceae</taxon>
        <taxon>Microtetraspora</taxon>
    </lineage>
</organism>
<sequence>MNDAEPLIARIPADIARPDKIAYGLTARQLAILAVTGGIAASTYYAFRQLVPVVVIAAVALPLVALGSALALGRRDGLPLDRFALAAVLFLRSPKKVVAAPDGIASPPVWCRLRGQLPGPLSLPVRAVRSDGALELADGGTAVLVETSTLSFHLRTADEQASLVGAFGRWLNSLDACAQILLRARPVDLAGLVEALERRAEHLSHPALARAAAEHAAFLSQLNRSRDLLVRQVLIVIRDMHPPRGRRSIARDASAAVVLRRAAETQRALAALGLTANVLDADEASRVLTECLDPGGWHPTRAALPDELITGLEAR</sequence>
<gene>
    <name evidence="2" type="ORF">ACFY05_39875</name>
</gene>
<dbReference type="Proteomes" id="UP001602119">
    <property type="component" value="Unassembled WGS sequence"/>
</dbReference>
<dbReference type="Pfam" id="PF12666">
    <property type="entry name" value="PrgI"/>
    <property type="match status" value="1"/>
</dbReference>
<name>A0ABW6VJB6_MICFU</name>
<comment type="caution">
    <text evidence="2">The sequence shown here is derived from an EMBL/GenBank/DDBJ whole genome shotgun (WGS) entry which is preliminary data.</text>
</comment>
<keyword evidence="3" id="KW-1185">Reference proteome</keyword>
<proteinExistence type="predicted"/>
<keyword evidence="1" id="KW-1133">Transmembrane helix</keyword>
<protein>
    <submittedName>
        <fullName evidence="2">PrgI family protein</fullName>
    </submittedName>
</protein>
<evidence type="ECO:0000313" key="2">
    <source>
        <dbReference type="EMBL" id="MFF4779001.1"/>
    </source>
</evidence>
<dbReference type="InterPro" id="IPR024414">
    <property type="entry name" value="Uncharacterised_PrgI"/>
</dbReference>
<dbReference type="RefSeq" id="WP_387347649.1">
    <property type="nucleotide sequence ID" value="NZ_JBIAXI010000040.1"/>
</dbReference>
<evidence type="ECO:0000256" key="1">
    <source>
        <dbReference type="SAM" id="Phobius"/>
    </source>
</evidence>
<feature type="transmembrane region" description="Helical" evidence="1">
    <location>
        <begin position="53"/>
        <end position="72"/>
    </location>
</feature>
<keyword evidence="1" id="KW-0812">Transmembrane</keyword>
<reference evidence="2 3" key="1">
    <citation type="submission" date="2024-10" db="EMBL/GenBank/DDBJ databases">
        <title>The Natural Products Discovery Center: Release of the First 8490 Sequenced Strains for Exploring Actinobacteria Biosynthetic Diversity.</title>
        <authorList>
            <person name="Kalkreuter E."/>
            <person name="Kautsar S.A."/>
            <person name="Yang D."/>
            <person name="Bader C.D."/>
            <person name="Teijaro C.N."/>
            <person name="Fluegel L."/>
            <person name="Davis C.M."/>
            <person name="Simpson J.R."/>
            <person name="Lauterbach L."/>
            <person name="Steele A.D."/>
            <person name="Gui C."/>
            <person name="Meng S."/>
            <person name="Li G."/>
            <person name="Viehrig K."/>
            <person name="Ye F."/>
            <person name="Su P."/>
            <person name="Kiefer A.F."/>
            <person name="Nichols A."/>
            <person name="Cepeda A.J."/>
            <person name="Yan W."/>
            <person name="Fan B."/>
            <person name="Jiang Y."/>
            <person name="Adhikari A."/>
            <person name="Zheng C.-J."/>
            <person name="Schuster L."/>
            <person name="Cowan T.M."/>
            <person name="Smanski M.J."/>
            <person name="Chevrette M.G."/>
            <person name="De Carvalho L.P.S."/>
            <person name="Shen B."/>
        </authorList>
    </citation>
    <scope>NUCLEOTIDE SEQUENCE [LARGE SCALE GENOMIC DNA]</scope>
    <source>
        <strain evidence="2 3">NPDC001281</strain>
    </source>
</reference>
<accession>A0ABW6VJB6</accession>
<evidence type="ECO:0000313" key="3">
    <source>
        <dbReference type="Proteomes" id="UP001602119"/>
    </source>
</evidence>